<feature type="domain" description="SRP54-type proteins GTP-binding" evidence="14">
    <location>
        <begin position="272"/>
        <end position="285"/>
    </location>
</feature>
<dbReference type="InterPro" id="IPR013822">
    <property type="entry name" value="Signal_recog_particl_SRP54_hlx"/>
</dbReference>
<evidence type="ECO:0000256" key="4">
    <source>
        <dbReference type="ARBA" id="ARBA00022741"/>
    </source>
</evidence>
<dbReference type="PROSITE" id="PS00300">
    <property type="entry name" value="SRP54"/>
    <property type="match status" value="1"/>
</dbReference>
<dbReference type="Gene3D" id="1.10.260.30">
    <property type="entry name" value="Signal recognition particle, SRP54 subunit, M-domain"/>
    <property type="match status" value="1"/>
</dbReference>
<dbReference type="InterPro" id="IPR003593">
    <property type="entry name" value="AAA+_ATPase"/>
</dbReference>
<dbReference type="GO" id="GO:0005786">
    <property type="term" value="C:signal recognition particle, endoplasmic reticulum targeting"/>
    <property type="evidence" value="ECO:0007669"/>
    <property type="project" value="UniProtKB-KW"/>
</dbReference>
<keyword evidence="6" id="KW-0694">RNA-binding</keyword>
<sequence>MVLQDLGRRLTAAISSVSGHSALDEQASLALDAVLKSVSAALLESDVNVALVKRTRDRVKKQVLPQLEELQAKSTSANQDHDPLAGNKAKQLIHKAMQPVKGKSQVIMMVGLQGAGKTTTCTKLATHYQRRGLKVALVCADTFRAGAFDQLKQNATRAKVPFFGSYTETDPVSISLQGVQKFRAERFDVIIVDTSGRHRQETELFHEMEQIQDAVEPDMTVLVLDGAIGQAAEAQSRAFKEASNFGAIIVTKLDGHAKGGGAISAVAATSTPIIFLGVGEHLHDLEKFSPRPFVSKLLGMGDMQGLVERAQEMALADPARQENMMKKLEKGEFTVRDLKDQLQTVMNMGPLSNLTSMIPGMSDMLGGAGGEGEAARRMKRVAFIFDSMTTAELDSDGSMFRDDPKDKKAIEARDKDKKGKGKEVAAKSKGKENVSPAAGDSSDGDSDEADEAGGGDVDPLGGREPNARVLRVARGSGTSVQEVEELLSQHLMFAKMAKRMGGKNGMMSKLAARGGPGARGGAGGLPGMGGMPPLGPGGMPDLSKLSPSQLRAMQSMLPPGAREMMSNPGAMQQMQQMMSSMGGLGGLGGLAGGAGGGMADMLKGLMGGGGGGR</sequence>
<dbReference type="SUPFAM" id="SSF47364">
    <property type="entry name" value="Domain of the SRP/SRP receptor G-proteins"/>
    <property type="match status" value="1"/>
</dbReference>
<dbReference type="Pfam" id="PF00448">
    <property type="entry name" value="SRP54"/>
    <property type="match status" value="1"/>
</dbReference>
<dbReference type="AlphaFoldDB" id="A0AAV5GEL8"/>
<dbReference type="GO" id="GO:0030942">
    <property type="term" value="F:endoplasmic reticulum signal peptide binding"/>
    <property type="evidence" value="ECO:0007669"/>
    <property type="project" value="TreeGrafter"/>
</dbReference>
<evidence type="ECO:0000256" key="5">
    <source>
        <dbReference type="ARBA" id="ARBA00022801"/>
    </source>
</evidence>
<dbReference type="InterPro" id="IPR042101">
    <property type="entry name" value="SRP54_N_sf"/>
</dbReference>
<evidence type="ECO:0000313" key="16">
    <source>
        <dbReference type="Proteomes" id="UP001342314"/>
    </source>
</evidence>
<evidence type="ECO:0000256" key="6">
    <source>
        <dbReference type="ARBA" id="ARBA00022884"/>
    </source>
</evidence>
<comment type="subcellular location">
    <subcellularLocation>
        <location evidence="1">Cytoplasm</location>
    </subcellularLocation>
</comment>
<proteinExistence type="inferred from homology"/>
<dbReference type="EC" id="3.6.5.4" evidence="11"/>
<dbReference type="GO" id="GO:0005829">
    <property type="term" value="C:cytosol"/>
    <property type="evidence" value="ECO:0007669"/>
    <property type="project" value="TreeGrafter"/>
</dbReference>
<feature type="compositionally biased region" description="Basic and acidic residues" evidence="13">
    <location>
        <begin position="399"/>
        <end position="432"/>
    </location>
</feature>
<feature type="region of interest" description="Disordered" evidence="13">
    <location>
        <begin position="394"/>
        <end position="465"/>
    </location>
</feature>
<evidence type="ECO:0000256" key="10">
    <source>
        <dbReference type="ARBA" id="ARBA00034905"/>
    </source>
</evidence>
<dbReference type="SMART" id="SM00382">
    <property type="entry name" value="AAA"/>
    <property type="match status" value="1"/>
</dbReference>
<dbReference type="Pfam" id="PF02978">
    <property type="entry name" value="SRP_SPB"/>
    <property type="match status" value="2"/>
</dbReference>
<evidence type="ECO:0000259" key="14">
    <source>
        <dbReference type="PROSITE" id="PS00300"/>
    </source>
</evidence>
<keyword evidence="3" id="KW-0963">Cytoplasm</keyword>
<dbReference type="GO" id="GO:0006616">
    <property type="term" value="P:SRP-dependent cotranslational protein targeting to membrane, translocation"/>
    <property type="evidence" value="ECO:0007669"/>
    <property type="project" value="TreeGrafter"/>
</dbReference>
<evidence type="ECO:0000256" key="11">
    <source>
        <dbReference type="ARBA" id="ARBA00035672"/>
    </source>
</evidence>
<dbReference type="EMBL" id="BQKY01000008">
    <property type="protein sequence ID" value="GJN91006.1"/>
    <property type="molecule type" value="Genomic_DNA"/>
</dbReference>
<evidence type="ECO:0000256" key="2">
    <source>
        <dbReference type="ARBA" id="ARBA00005450"/>
    </source>
</evidence>
<dbReference type="FunFam" id="3.40.50.300:FF:000022">
    <property type="entry name" value="Signal recognition particle 54 kDa subunit"/>
    <property type="match status" value="1"/>
</dbReference>
<dbReference type="GO" id="GO:0008312">
    <property type="term" value="F:7S RNA binding"/>
    <property type="evidence" value="ECO:0007669"/>
    <property type="project" value="InterPro"/>
</dbReference>
<protein>
    <recommendedName>
        <fullName evidence="11">signal-recognition-particle GTPase</fullName>
        <ecNumber evidence="11">3.6.5.4</ecNumber>
    </recommendedName>
    <alternativeName>
        <fullName evidence="10">Signal recognition particle 54 kDa protein homolog</fullName>
    </alternativeName>
</protein>
<organism evidence="15 16">
    <name type="scientific">Rhodotorula paludigena</name>
    <dbReference type="NCBI Taxonomy" id="86838"/>
    <lineage>
        <taxon>Eukaryota</taxon>
        <taxon>Fungi</taxon>
        <taxon>Dikarya</taxon>
        <taxon>Basidiomycota</taxon>
        <taxon>Pucciniomycotina</taxon>
        <taxon>Microbotryomycetes</taxon>
        <taxon>Sporidiobolales</taxon>
        <taxon>Sporidiobolaceae</taxon>
        <taxon>Rhodotorula</taxon>
    </lineage>
</organism>
<dbReference type="GO" id="GO:0003924">
    <property type="term" value="F:GTPase activity"/>
    <property type="evidence" value="ECO:0007669"/>
    <property type="project" value="InterPro"/>
</dbReference>
<comment type="catalytic activity">
    <reaction evidence="12">
        <text>GTP + H2O = GDP + phosphate + H(+)</text>
        <dbReference type="Rhea" id="RHEA:19669"/>
        <dbReference type="ChEBI" id="CHEBI:15377"/>
        <dbReference type="ChEBI" id="CHEBI:15378"/>
        <dbReference type="ChEBI" id="CHEBI:37565"/>
        <dbReference type="ChEBI" id="CHEBI:43474"/>
        <dbReference type="ChEBI" id="CHEBI:58189"/>
        <dbReference type="EC" id="3.6.5.4"/>
    </reaction>
    <physiologicalReaction direction="left-to-right" evidence="12">
        <dbReference type="Rhea" id="RHEA:19670"/>
    </physiologicalReaction>
</comment>
<evidence type="ECO:0000256" key="1">
    <source>
        <dbReference type="ARBA" id="ARBA00004496"/>
    </source>
</evidence>
<keyword evidence="4" id="KW-0547">Nucleotide-binding</keyword>
<name>A0AAV5GEL8_9BASI</name>
<dbReference type="InterPro" id="IPR027417">
    <property type="entry name" value="P-loop_NTPase"/>
</dbReference>
<comment type="similarity">
    <text evidence="2">Belongs to the GTP-binding SRP family. SRP54 subfamily.</text>
</comment>
<dbReference type="InterPro" id="IPR036225">
    <property type="entry name" value="SRP/SRP_N"/>
</dbReference>
<evidence type="ECO:0000256" key="3">
    <source>
        <dbReference type="ARBA" id="ARBA00022490"/>
    </source>
</evidence>
<dbReference type="Proteomes" id="UP001342314">
    <property type="component" value="Unassembled WGS sequence"/>
</dbReference>
<gene>
    <name evidence="15" type="ORF">Rhopal_004020-T1</name>
</gene>
<dbReference type="SMART" id="SM00962">
    <property type="entry name" value="SRP54"/>
    <property type="match status" value="1"/>
</dbReference>
<keyword evidence="8" id="KW-0733">Signal recognition particle</keyword>
<dbReference type="HAMAP" id="MF_00306">
    <property type="entry name" value="SRP54"/>
    <property type="match status" value="1"/>
</dbReference>
<dbReference type="GO" id="GO:0005525">
    <property type="term" value="F:GTP binding"/>
    <property type="evidence" value="ECO:0007669"/>
    <property type="project" value="UniProtKB-KW"/>
</dbReference>
<accession>A0AAV5GEL8</accession>
<keyword evidence="5" id="KW-0378">Hydrolase</keyword>
<dbReference type="InterPro" id="IPR004125">
    <property type="entry name" value="Signal_recog_particle_SRP54_M"/>
</dbReference>
<dbReference type="Pfam" id="PF02881">
    <property type="entry name" value="SRP54_N"/>
    <property type="match status" value="1"/>
</dbReference>
<dbReference type="CDD" id="cd17875">
    <property type="entry name" value="SRP54_G"/>
    <property type="match status" value="1"/>
</dbReference>
<evidence type="ECO:0000256" key="7">
    <source>
        <dbReference type="ARBA" id="ARBA00023134"/>
    </source>
</evidence>
<reference evidence="15 16" key="1">
    <citation type="submission" date="2021-12" db="EMBL/GenBank/DDBJ databases">
        <title>High titer production of polyol ester of fatty acids by Rhodotorula paludigena BS15 towards product separation-free biomass refinery.</title>
        <authorList>
            <person name="Mano J."/>
            <person name="Ono H."/>
            <person name="Tanaka T."/>
            <person name="Naito K."/>
            <person name="Sushida H."/>
            <person name="Ike M."/>
            <person name="Tokuyasu K."/>
            <person name="Kitaoka M."/>
        </authorList>
    </citation>
    <scope>NUCLEOTIDE SEQUENCE [LARGE SCALE GENOMIC DNA]</scope>
    <source>
        <strain evidence="15 16">BS15</strain>
    </source>
</reference>
<keyword evidence="16" id="KW-1185">Reference proteome</keyword>
<evidence type="ECO:0000256" key="12">
    <source>
        <dbReference type="ARBA" id="ARBA00048157"/>
    </source>
</evidence>
<keyword evidence="9" id="KW-0687">Ribonucleoprotein</keyword>
<dbReference type="PANTHER" id="PTHR11564:SF5">
    <property type="entry name" value="SIGNAL RECOGNITION PARTICLE SUBUNIT SRP54"/>
    <property type="match status" value="1"/>
</dbReference>
<keyword evidence="7" id="KW-0342">GTP-binding</keyword>
<dbReference type="InterPro" id="IPR000897">
    <property type="entry name" value="SRP54_GTPase_dom"/>
</dbReference>
<dbReference type="InterPro" id="IPR036891">
    <property type="entry name" value="Signal_recog_part_SRP54_M_sf"/>
</dbReference>
<feature type="compositionally biased region" description="Acidic residues" evidence="13">
    <location>
        <begin position="442"/>
        <end position="453"/>
    </location>
</feature>
<evidence type="ECO:0000256" key="8">
    <source>
        <dbReference type="ARBA" id="ARBA00023135"/>
    </source>
</evidence>
<evidence type="ECO:0000313" key="15">
    <source>
        <dbReference type="EMBL" id="GJN91006.1"/>
    </source>
</evidence>
<evidence type="ECO:0000256" key="9">
    <source>
        <dbReference type="ARBA" id="ARBA00023274"/>
    </source>
</evidence>
<comment type="caution">
    <text evidence="15">The sequence shown here is derived from an EMBL/GenBank/DDBJ whole genome shotgun (WGS) entry which is preliminary data.</text>
</comment>
<dbReference type="SUPFAM" id="SSF52540">
    <property type="entry name" value="P-loop containing nucleoside triphosphate hydrolases"/>
    <property type="match status" value="1"/>
</dbReference>
<dbReference type="InterPro" id="IPR022941">
    <property type="entry name" value="SRP54"/>
</dbReference>
<dbReference type="SUPFAM" id="SSF47446">
    <property type="entry name" value="Signal peptide-binding domain"/>
    <property type="match status" value="1"/>
</dbReference>
<evidence type="ECO:0000256" key="13">
    <source>
        <dbReference type="SAM" id="MobiDB-lite"/>
    </source>
</evidence>
<dbReference type="PANTHER" id="PTHR11564">
    <property type="entry name" value="SIGNAL RECOGNITION PARTICLE 54K PROTEIN SRP54"/>
    <property type="match status" value="1"/>
</dbReference>
<dbReference type="Gene3D" id="1.20.120.140">
    <property type="entry name" value="Signal recognition particle SRP54, nucleotide-binding domain"/>
    <property type="match status" value="1"/>
</dbReference>
<dbReference type="Gene3D" id="3.40.50.300">
    <property type="entry name" value="P-loop containing nucleotide triphosphate hydrolases"/>
    <property type="match status" value="1"/>
</dbReference>